<gene>
    <name evidence="1" type="ORF">LV89_00905</name>
</gene>
<proteinExistence type="predicted"/>
<dbReference type="AlphaFoldDB" id="A0A316EB95"/>
<evidence type="ECO:0000313" key="2">
    <source>
        <dbReference type="Proteomes" id="UP000245489"/>
    </source>
</evidence>
<sequence>MNESFLHFLWQFQNFDKLNLQTADNELVEIVKVGRLNSDSGADFQDARLIIGDVEWAGSVEIHLKSSDWDIHKHQFDTSYQNVILHVVWEDDKPILRKDGTKIPTIILRERADKNLLRKYEALMESRAEMPCQSQFREVDDIKKLSMLDKVLMKRLQDKSLIVSQFLQENKQDWEETTYQILAKNFGFKLNAEPFLSLSKNLPLKILQKHRDNLKQIEALIFGVAGFLQNENNEIEWDDYRKNLQKEFQFLASKYQLHDKILGHHEWKYLRLRPANFPTVRLAQFAKFIHENANLFSVLIHLENVKSLAKILKVQQSDYWIEHYVFGKKSEGKVPTLGNTSVENVVINTVVPLLVAYANQKDNRDYLEKAIRLLEEISAEENNITKHWQSMGLKIKSAFDSQASIEWHNHFCLAKKCLECNVGVDILKGKG</sequence>
<accession>A0A316EB95</accession>
<protein>
    <submittedName>
        <fullName evidence="1">Uncharacterized protein DUF2851</fullName>
    </submittedName>
</protein>
<dbReference type="OrthoDB" id="1005072at2"/>
<dbReference type="Proteomes" id="UP000245489">
    <property type="component" value="Unassembled WGS sequence"/>
</dbReference>
<evidence type="ECO:0000313" key="1">
    <source>
        <dbReference type="EMBL" id="PWK28127.1"/>
    </source>
</evidence>
<dbReference type="Pfam" id="PF11013">
    <property type="entry name" value="DUF2851"/>
    <property type="match status" value="1"/>
</dbReference>
<comment type="caution">
    <text evidence="1">The sequence shown here is derived from an EMBL/GenBank/DDBJ whole genome shotgun (WGS) entry which is preliminary data.</text>
</comment>
<name>A0A316EB95_9BACT</name>
<dbReference type="InterPro" id="IPR021272">
    <property type="entry name" value="DUF2851"/>
</dbReference>
<organism evidence="1 2">
    <name type="scientific">Arcicella aurantiaca</name>
    <dbReference type="NCBI Taxonomy" id="591202"/>
    <lineage>
        <taxon>Bacteria</taxon>
        <taxon>Pseudomonadati</taxon>
        <taxon>Bacteroidota</taxon>
        <taxon>Cytophagia</taxon>
        <taxon>Cytophagales</taxon>
        <taxon>Flectobacillaceae</taxon>
        <taxon>Arcicella</taxon>
    </lineage>
</organism>
<dbReference type="EMBL" id="QGGO01000004">
    <property type="protein sequence ID" value="PWK28127.1"/>
    <property type="molecule type" value="Genomic_DNA"/>
</dbReference>
<dbReference type="RefSeq" id="WP_109741686.1">
    <property type="nucleotide sequence ID" value="NZ_QGGO01000004.1"/>
</dbReference>
<reference evidence="1 2" key="1">
    <citation type="submission" date="2018-05" db="EMBL/GenBank/DDBJ databases">
        <title>Genomic Encyclopedia of Archaeal and Bacterial Type Strains, Phase II (KMG-II): from individual species to whole genera.</title>
        <authorList>
            <person name="Goeker M."/>
        </authorList>
    </citation>
    <scope>NUCLEOTIDE SEQUENCE [LARGE SCALE GENOMIC DNA]</scope>
    <source>
        <strain evidence="1 2">DSM 22214</strain>
    </source>
</reference>
<keyword evidence="2" id="KW-1185">Reference proteome</keyword>